<organism evidence="7 8">
    <name type="scientific">Podospora aff. communis PSN243</name>
    <dbReference type="NCBI Taxonomy" id="3040156"/>
    <lineage>
        <taxon>Eukaryota</taxon>
        <taxon>Fungi</taxon>
        <taxon>Dikarya</taxon>
        <taxon>Ascomycota</taxon>
        <taxon>Pezizomycotina</taxon>
        <taxon>Sordariomycetes</taxon>
        <taxon>Sordariomycetidae</taxon>
        <taxon>Sordariales</taxon>
        <taxon>Podosporaceae</taxon>
        <taxon>Podospora</taxon>
    </lineage>
</organism>
<dbReference type="InterPro" id="IPR036779">
    <property type="entry name" value="LysM_dom_sf"/>
</dbReference>
<dbReference type="PANTHER" id="PTHR34997">
    <property type="entry name" value="AM15"/>
    <property type="match status" value="1"/>
</dbReference>
<protein>
    <recommendedName>
        <fullName evidence="6">LysM domain-containing protein</fullName>
    </recommendedName>
</protein>
<dbReference type="Proteomes" id="UP001321760">
    <property type="component" value="Unassembled WGS sequence"/>
</dbReference>
<reference evidence="7" key="1">
    <citation type="journal article" date="2023" name="Mol. Phylogenet. Evol.">
        <title>Genome-scale phylogeny and comparative genomics of the fungal order Sordariales.</title>
        <authorList>
            <person name="Hensen N."/>
            <person name="Bonometti L."/>
            <person name="Westerberg I."/>
            <person name="Brannstrom I.O."/>
            <person name="Guillou S."/>
            <person name="Cros-Aarteil S."/>
            <person name="Calhoun S."/>
            <person name="Haridas S."/>
            <person name="Kuo A."/>
            <person name="Mondo S."/>
            <person name="Pangilinan J."/>
            <person name="Riley R."/>
            <person name="LaButti K."/>
            <person name="Andreopoulos B."/>
            <person name="Lipzen A."/>
            <person name="Chen C."/>
            <person name="Yan M."/>
            <person name="Daum C."/>
            <person name="Ng V."/>
            <person name="Clum A."/>
            <person name="Steindorff A."/>
            <person name="Ohm R.A."/>
            <person name="Martin F."/>
            <person name="Silar P."/>
            <person name="Natvig D.O."/>
            <person name="Lalanne C."/>
            <person name="Gautier V."/>
            <person name="Ament-Velasquez S.L."/>
            <person name="Kruys A."/>
            <person name="Hutchinson M.I."/>
            <person name="Powell A.J."/>
            <person name="Barry K."/>
            <person name="Miller A.N."/>
            <person name="Grigoriev I.V."/>
            <person name="Debuchy R."/>
            <person name="Gladieux P."/>
            <person name="Hiltunen Thoren M."/>
            <person name="Johannesson H."/>
        </authorList>
    </citation>
    <scope>NUCLEOTIDE SEQUENCE</scope>
    <source>
        <strain evidence="7">PSN243</strain>
    </source>
</reference>
<evidence type="ECO:0000256" key="4">
    <source>
        <dbReference type="ARBA" id="ARBA00044955"/>
    </source>
</evidence>
<dbReference type="AlphaFoldDB" id="A0AAV9H0Y0"/>
<dbReference type="PANTHER" id="PTHR34997:SF2">
    <property type="entry name" value="LYSM DOMAIN-CONTAINING PROTEIN-RELATED"/>
    <property type="match status" value="1"/>
</dbReference>
<dbReference type="Pfam" id="PF01476">
    <property type="entry name" value="LysM"/>
    <property type="match status" value="2"/>
</dbReference>
<evidence type="ECO:0000259" key="6">
    <source>
        <dbReference type="PROSITE" id="PS51782"/>
    </source>
</evidence>
<name>A0AAV9H0Y0_9PEZI</name>
<feature type="signal peptide" evidence="5">
    <location>
        <begin position="1"/>
        <end position="17"/>
    </location>
</feature>
<comment type="similarity">
    <text evidence="4">Belongs to the secreted LysM effector family.</text>
</comment>
<feature type="domain" description="LysM" evidence="6">
    <location>
        <begin position="39"/>
        <end position="85"/>
    </location>
</feature>
<evidence type="ECO:0000256" key="5">
    <source>
        <dbReference type="SAM" id="SignalP"/>
    </source>
</evidence>
<gene>
    <name evidence="7" type="ORF">QBC34DRAFT_471184</name>
</gene>
<keyword evidence="3" id="KW-0843">Virulence</keyword>
<keyword evidence="8" id="KW-1185">Reference proteome</keyword>
<dbReference type="CDD" id="cd00118">
    <property type="entry name" value="LysM"/>
    <property type="match status" value="2"/>
</dbReference>
<dbReference type="Gene3D" id="3.10.350.10">
    <property type="entry name" value="LysM domain"/>
    <property type="match status" value="2"/>
</dbReference>
<reference evidence="7" key="2">
    <citation type="submission" date="2023-05" db="EMBL/GenBank/DDBJ databases">
        <authorList>
            <consortium name="Lawrence Berkeley National Laboratory"/>
            <person name="Steindorff A."/>
            <person name="Hensen N."/>
            <person name="Bonometti L."/>
            <person name="Westerberg I."/>
            <person name="Brannstrom I.O."/>
            <person name="Guillou S."/>
            <person name="Cros-Aarteil S."/>
            <person name="Calhoun S."/>
            <person name="Haridas S."/>
            <person name="Kuo A."/>
            <person name="Mondo S."/>
            <person name="Pangilinan J."/>
            <person name="Riley R."/>
            <person name="Labutti K."/>
            <person name="Andreopoulos B."/>
            <person name="Lipzen A."/>
            <person name="Chen C."/>
            <person name="Yanf M."/>
            <person name="Daum C."/>
            <person name="Ng V."/>
            <person name="Clum A."/>
            <person name="Ohm R."/>
            <person name="Martin F."/>
            <person name="Silar P."/>
            <person name="Natvig D."/>
            <person name="Lalanne C."/>
            <person name="Gautier V."/>
            <person name="Ament-Velasquez S.L."/>
            <person name="Kruys A."/>
            <person name="Hutchinson M.I."/>
            <person name="Powell A.J."/>
            <person name="Barry K."/>
            <person name="Miller A.N."/>
            <person name="Grigoriev I.V."/>
            <person name="Debuchy R."/>
            <person name="Gladieux P."/>
            <person name="Thoren M.H."/>
            <person name="Johannesson H."/>
        </authorList>
    </citation>
    <scope>NUCLEOTIDE SEQUENCE</scope>
    <source>
        <strain evidence="7">PSN243</strain>
    </source>
</reference>
<dbReference type="SUPFAM" id="SSF54106">
    <property type="entry name" value="LysM domain"/>
    <property type="match status" value="2"/>
</dbReference>
<keyword evidence="1" id="KW-0147">Chitin-binding</keyword>
<keyword evidence="2 5" id="KW-0732">Signal</keyword>
<feature type="domain" description="LysM" evidence="6">
    <location>
        <begin position="135"/>
        <end position="182"/>
    </location>
</feature>
<evidence type="ECO:0000256" key="3">
    <source>
        <dbReference type="ARBA" id="ARBA00023026"/>
    </source>
</evidence>
<evidence type="ECO:0000313" key="8">
    <source>
        <dbReference type="Proteomes" id="UP001321760"/>
    </source>
</evidence>
<accession>A0AAV9H0Y0</accession>
<dbReference type="EMBL" id="MU865917">
    <property type="protein sequence ID" value="KAK4454285.1"/>
    <property type="molecule type" value="Genomic_DNA"/>
</dbReference>
<dbReference type="PROSITE" id="PS51782">
    <property type="entry name" value="LYSM"/>
    <property type="match status" value="2"/>
</dbReference>
<dbReference type="InterPro" id="IPR052210">
    <property type="entry name" value="LysM1-like"/>
</dbReference>
<dbReference type="GO" id="GO:0008061">
    <property type="term" value="F:chitin binding"/>
    <property type="evidence" value="ECO:0007669"/>
    <property type="project" value="UniProtKB-KW"/>
</dbReference>
<sequence length="184" mass="19720">MHLPTFLAFIFASLALASPANLALRQYPRQEGIASNCPAYYKAVRGDFCVTVATLYNLTLADFFAWNPAVGANCESLWEGHYYCVAKPVAPAATATATTGVVAVPTATATVTASVTGCVAAPTPTQPGSVCECKIWHRVREGEVCWMLLERYGISQERFLELNPGVGGSACNNIWLEFYVCVGA</sequence>
<dbReference type="SMART" id="SM00257">
    <property type="entry name" value="LysM"/>
    <property type="match status" value="2"/>
</dbReference>
<evidence type="ECO:0000256" key="2">
    <source>
        <dbReference type="ARBA" id="ARBA00022729"/>
    </source>
</evidence>
<dbReference type="InterPro" id="IPR018392">
    <property type="entry name" value="LysM"/>
</dbReference>
<proteinExistence type="inferred from homology"/>
<evidence type="ECO:0000313" key="7">
    <source>
        <dbReference type="EMBL" id="KAK4454285.1"/>
    </source>
</evidence>
<feature type="chain" id="PRO_5043328569" description="LysM domain-containing protein" evidence="5">
    <location>
        <begin position="18"/>
        <end position="184"/>
    </location>
</feature>
<comment type="caution">
    <text evidence="7">The sequence shown here is derived from an EMBL/GenBank/DDBJ whole genome shotgun (WGS) entry which is preliminary data.</text>
</comment>
<evidence type="ECO:0000256" key="1">
    <source>
        <dbReference type="ARBA" id="ARBA00022669"/>
    </source>
</evidence>